<evidence type="ECO:0000313" key="3">
    <source>
        <dbReference type="EMBL" id="KAJ4442080.1"/>
    </source>
</evidence>
<protein>
    <recommendedName>
        <fullName evidence="2">DUF4817 domain-containing protein</fullName>
    </recommendedName>
</protein>
<feature type="domain" description="DUF4817" evidence="2">
    <location>
        <begin position="194"/>
        <end position="246"/>
    </location>
</feature>
<gene>
    <name evidence="3" type="ORF">ANN_11946</name>
</gene>
<reference evidence="3 4" key="1">
    <citation type="journal article" date="2022" name="Allergy">
        <title>Genome assembly and annotation of Periplaneta americana reveal a comprehensive cockroach allergen profile.</title>
        <authorList>
            <person name="Wang L."/>
            <person name="Xiong Q."/>
            <person name="Saelim N."/>
            <person name="Wang L."/>
            <person name="Nong W."/>
            <person name="Wan A.T."/>
            <person name="Shi M."/>
            <person name="Liu X."/>
            <person name="Cao Q."/>
            <person name="Hui J.H.L."/>
            <person name="Sookrung N."/>
            <person name="Leung T.F."/>
            <person name="Tungtrongchitr A."/>
            <person name="Tsui S.K.W."/>
        </authorList>
    </citation>
    <scope>NUCLEOTIDE SEQUENCE [LARGE SCALE GENOMIC DNA]</scope>
    <source>
        <strain evidence="3">PWHHKU_190912</strain>
    </source>
</reference>
<evidence type="ECO:0000256" key="1">
    <source>
        <dbReference type="SAM" id="MobiDB-lite"/>
    </source>
</evidence>
<dbReference type="Pfam" id="PF16087">
    <property type="entry name" value="DUF4817"/>
    <property type="match status" value="1"/>
</dbReference>
<name>A0ABQ8T8Q8_PERAM</name>
<evidence type="ECO:0000313" key="4">
    <source>
        <dbReference type="Proteomes" id="UP001148838"/>
    </source>
</evidence>
<dbReference type="InterPro" id="IPR032135">
    <property type="entry name" value="DUF4817"/>
</dbReference>
<evidence type="ECO:0000259" key="2">
    <source>
        <dbReference type="Pfam" id="PF16087"/>
    </source>
</evidence>
<sequence>MDCKIPRIRHPNNRQYQNNGTFGYAKKENSHSREREYSKIGTSLTTAQFADDVAVLCKNSSEMVANKLQQFLHLVDVWCEKWKVKMNPSKSNVIQFTYKRKTENQSITLQDLYFAPYNIPRVQFKVCHGSLYAVMWLVDGPREFNLPTLPQRHITYVPEKLPGKYGVHSEEYVLIRTVMPLFPTFCVNVKMQYTLNQRLFLVKQYWITNSITATQRAYQREFGVRNPPKRNTILGLVNKLETTGSLLSEKDKHRSSRLPTVVVDKPVATEISGFDNAGLLSMGLLKRQGLRHTSPDIGRSEVQHHTGDSSY</sequence>
<feature type="region of interest" description="Disordered" evidence="1">
    <location>
        <begin position="291"/>
        <end position="311"/>
    </location>
</feature>
<comment type="caution">
    <text evidence="3">The sequence shown here is derived from an EMBL/GenBank/DDBJ whole genome shotgun (WGS) entry which is preliminary data.</text>
</comment>
<keyword evidence="4" id="KW-1185">Reference proteome</keyword>
<dbReference type="Proteomes" id="UP001148838">
    <property type="component" value="Unassembled WGS sequence"/>
</dbReference>
<dbReference type="EMBL" id="JAJSOF020000015">
    <property type="protein sequence ID" value="KAJ4442080.1"/>
    <property type="molecule type" value="Genomic_DNA"/>
</dbReference>
<feature type="compositionally biased region" description="Basic and acidic residues" evidence="1">
    <location>
        <begin position="298"/>
        <end position="311"/>
    </location>
</feature>
<organism evidence="3 4">
    <name type="scientific">Periplaneta americana</name>
    <name type="common">American cockroach</name>
    <name type="synonym">Blatta americana</name>
    <dbReference type="NCBI Taxonomy" id="6978"/>
    <lineage>
        <taxon>Eukaryota</taxon>
        <taxon>Metazoa</taxon>
        <taxon>Ecdysozoa</taxon>
        <taxon>Arthropoda</taxon>
        <taxon>Hexapoda</taxon>
        <taxon>Insecta</taxon>
        <taxon>Pterygota</taxon>
        <taxon>Neoptera</taxon>
        <taxon>Polyneoptera</taxon>
        <taxon>Dictyoptera</taxon>
        <taxon>Blattodea</taxon>
        <taxon>Blattoidea</taxon>
        <taxon>Blattidae</taxon>
        <taxon>Blattinae</taxon>
        <taxon>Periplaneta</taxon>
    </lineage>
</organism>
<accession>A0ABQ8T8Q8</accession>
<proteinExistence type="predicted"/>